<feature type="domain" description="VOC" evidence="1">
    <location>
        <begin position="7"/>
        <end position="131"/>
    </location>
</feature>
<reference evidence="2 3" key="1">
    <citation type="submission" date="2021-07" db="EMBL/GenBank/DDBJ databases">
        <title>Paenibacillus radiodurans sp. nov., isolated from the southeastern edge of Tengger Desert.</title>
        <authorList>
            <person name="Zhang G."/>
        </authorList>
    </citation>
    <scope>NUCLEOTIDE SEQUENCE [LARGE SCALE GENOMIC DNA]</scope>
    <source>
        <strain evidence="2 3">DT7-4</strain>
    </source>
</reference>
<evidence type="ECO:0000313" key="2">
    <source>
        <dbReference type="EMBL" id="MBW7475576.1"/>
    </source>
</evidence>
<comment type="caution">
    <text evidence="2">The sequence shown here is derived from an EMBL/GenBank/DDBJ whole genome shotgun (WGS) entry which is preliminary data.</text>
</comment>
<name>A0ABS7D6T1_9BACL</name>
<gene>
    <name evidence="2" type="ORF">K0T92_12515</name>
</gene>
<proteinExistence type="predicted"/>
<evidence type="ECO:0000313" key="3">
    <source>
        <dbReference type="Proteomes" id="UP000812277"/>
    </source>
</evidence>
<dbReference type="Gene3D" id="3.10.180.10">
    <property type="entry name" value="2,3-Dihydroxybiphenyl 1,2-Dioxygenase, domain 1"/>
    <property type="match status" value="2"/>
</dbReference>
<evidence type="ECO:0000259" key="1">
    <source>
        <dbReference type="PROSITE" id="PS51819"/>
    </source>
</evidence>
<dbReference type="Proteomes" id="UP000812277">
    <property type="component" value="Unassembled WGS sequence"/>
</dbReference>
<dbReference type="PROSITE" id="PS51819">
    <property type="entry name" value="VOC"/>
    <property type="match status" value="1"/>
</dbReference>
<keyword evidence="3" id="KW-1185">Reference proteome</keyword>
<sequence length="262" mass="29154">MTHPIKPIIHTLFLPVPDLKAAIEWYADLFEQTIRPDKTGGGIYWGVSFDGTGIILDSHMWGLPPMIMFESIRDIDASYDFCTGKGYSHVGELYRYEEAKHFAVGGNMVCWAISHEQPQEPVGDAHPLLTRISHVIAHGDRAAETEKWYAEFLQKDVRPDPLVQGLNGIAMDKGADLLVDDNRLSQTGKVHYEKLQLTLRVAPALVIDSPDVEAARGHVTAKGASDVTVIEERMGAACFMFYDPYGNGIMVRQRVVKPSIFS</sequence>
<dbReference type="SUPFAM" id="SSF54593">
    <property type="entry name" value="Glyoxalase/Bleomycin resistance protein/Dihydroxybiphenyl dioxygenase"/>
    <property type="match status" value="2"/>
</dbReference>
<dbReference type="EMBL" id="JAHZIJ010000007">
    <property type="protein sequence ID" value="MBW7475576.1"/>
    <property type="molecule type" value="Genomic_DNA"/>
</dbReference>
<dbReference type="InterPro" id="IPR037523">
    <property type="entry name" value="VOC_core"/>
</dbReference>
<dbReference type="RefSeq" id="WP_219872808.1">
    <property type="nucleotide sequence ID" value="NZ_JAHZIJ010000007.1"/>
</dbReference>
<organism evidence="2 3">
    <name type="scientific">Paenibacillus oenotherae</name>
    <dbReference type="NCBI Taxonomy" id="1435645"/>
    <lineage>
        <taxon>Bacteria</taxon>
        <taxon>Bacillati</taxon>
        <taxon>Bacillota</taxon>
        <taxon>Bacilli</taxon>
        <taxon>Bacillales</taxon>
        <taxon>Paenibacillaceae</taxon>
        <taxon>Paenibacillus</taxon>
    </lineage>
</organism>
<protein>
    <recommendedName>
        <fullName evidence="1">VOC domain-containing protein</fullName>
    </recommendedName>
</protein>
<accession>A0ABS7D6T1</accession>
<dbReference type="InterPro" id="IPR029068">
    <property type="entry name" value="Glyas_Bleomycin-R_OHBP_Dase"/>
</dbReference>